<name>A0ACD5XG11_AVESA</name>
<proteinExistence type="predicted"/>
<reference evidence="1" key="2">
    <citation type="submission" date="2025-09" db="UniProtKB">
        <authorList>
            <consortium name="EnsemblPlants"/>
        </authorList>
    </citation>
    <scope>IDENTIFICATION</scope>
</reference>
<keyword evidence="2" id="KW-1185">Reference proteome</keyword>
<dbReference type="EnsemblPlants" id="AVESA.00010b.r2.5AG0809520.1">
    <property type="protein sequence ID" value="AVESA.00010b.r2.5AG0809520.1.CDS.1"/>
    <property type="gene ID" value="AVESA.00010b.r2.5AG0809520"/>
</dbReference>
<protein>
    <submittedName>
        <fullName evidence="1">Uncharacterized protein</fullName>
    </submittedName>
</protein>
<organism evidence="1 2">
    <name type="scientific">Avena sativa</name>
    <name type="common">Oat</name>
    <dbReference type="NCBI Taxonomy" id="4498"/>
    <lineage>
        <taxon>Eukaryota</taxon>
        <taxon>Viridiplantae</taxon>
        <taxon>Streptophyta</taxon>
        <taxon>Embryophyta</taxon>
        <taxon>Tracheophyta</taxon>
        <taxon>Spermatophyta</taxon>
        <taxon>Magnoliopsida</taxon>
        <taxon>Liliopsida</taxon>
        <taxon>Poales</taxon>
        <taxon>Poaceae</taxon>
        <taxon>BOP clade</taxon>
        <taxon>Pooideae</taxon>
        <taxon>Poodae</taxon>
        <taxon>Poeae</taxon>
        <taxon>Poeae Chloroplast Group 1 (Aveneae type)</taxon>
        <taxon>Aveninae</taxon>
        <taxon>Avena</taxon>
    </lineage>
</organism>
<accession>A0ACD5XG11</accession>
<reference evidence="1" key="1">
    <citation type="submission" date="2021-05" db="EMBL/GenBank/DDBJ databases">
        <authorList>
            <person name="Scholz U."/>
            <person name="Mascher M."/>
            <person name="Fiebig A."/>
        </authorList>
    </citation>
    <scope>NUCLEOTIDE SEQUENCE [LARGE SCALE GENOMIC DNA]</scope>
</reference>
<dbReference type="Proteomes" id="UP001732700">
    <property type="component" value="Chromosome 5A"/>
</dbReference>
<sequence length="112" mass="12307">METNQHRQGSPPTTTRSRTRRDPSQDHVYRVPPQDFAHTVQKLTGAAPQGTPPPLHLPPRGDQQTSTAPPPPPTLSMQEAYMEWCASNSVLLSPGTMAEIDRAARFNPGINK</sequence>
<evidence type="ECO:0000313" key="2">
    <source>
        <dbReference type="Proteomes" id="UP001732700"/>
    </source>
</evidence>
<evidence type="ECO:0000313" key="1">
    <source>
        <dbReference type="EnsemblPlants" id="AVESA.00010b.r2.5AG0809520.1.CDS.1"/>
    </source>
</evidence>